<dbReference type="NCBIfam" id="TIGR00125">
    <property type="entry name" value="cyt_tran_rel"/>
    <property type="match status" value="1"/>
</dbReference>
<keyword evidence="3" id="KW-1185">Reference proteome</keyword>
<evidence type="ECO:0008006" key="4">
    <source>
        <dbReference type="Google" id="ProtNLM"/>
    </source>
</evidence>
<dbReference type="Pfam" id="PF05636">
    <property type="entry name" value="HIGH_NTase1"/>
    <property type="match status" value="1"/>
</dbReference>
<dbReference type="Proteomes" id="UP000031641">
    <property type="component" value="Chromosome"/>
</dbReference>
<name>A0A077L759_9BACT</name>
<accession>A0A077L759</accession>
<sequence length="301" mass="35021">MSMLKIGLIAEFNPFHNGHIFLLNKIKEKYPNSKIIVALSSNYTQRGEIALVPFTKRKKICKKFGVNKVIKLDFETSTQAAHIFAKGSIEKLKKLKIDLLFFGTTDTDDINKYINATKTISKNIDLYNQKVKYFLKQGRSFIYSCYEALKDFISEENIPQDILGFEYTKYIINNNLNIKLDCIKRSIAHSNTETNGVYASGTKLRSMIKENKDISLFSPLKIKKFKKIENTYLKFKKIVKKMSTTKLSKIALMSEGMENLFKKNIEAKSYDEFIQLCTSKRYTSSRIKRVYLYVLKKKYKK</sequence>
<reference evidence="3" key="1">
    <citation type="journal article" date="2014" name="Genome Announc.">
        <title>Complete Genome Sequence of Mycoplasma canadense Strain HAZ 360_1 from Bovine Mastitic Milk in Japan.</title>
        <authorList>
            <person name="Hata E."/>
        </authorList>
    </citation>
    <scope>NUCLEOTIDE SEQUENCE [LARGE SCALE GENOMIC DNA]</scope>
    <source>
        <strain evidence="3">HAZ360_1</strain>
    </source>
</reference>
<evidence type="ECO:0000313" key="2">
    <source>
        <dbReference type="EMBL" id="BAP39636.1"/>
    </source>
</evidence>
<dbReference type="NCBIfam" id="NF010192">
    <property type="entry name" value="PRK13671.1"/>
    <property type="match status" value="1"/>
</dbReference>
<dbReference type="GO" id="GO:0003723">
    <property type="term" value="F:RNA binding"/>
    <property type="evidence" value="ECO:0007669"/>
    <property type="project" value="UniProtKB-KW"/>
</dbReference>
<dbReference type="AlphaFoldDB" id="A0A077L759"/>
<dbReference type="PANTHER" id="PTHR37825:SF1">
    <property type="entry name" value="TRNA(MET) CYTIDINE ACETATE LIGASE"/>
    <property type="match status" value="1"/>
</dbReference>
<gene>
    <name evidence="2" type="ORF">MCAN360_0518</name>
</gene>
<keyword evidence="1" id="KW-0694">RNA-binding</keyword>
<dbReference type="GO" id="GO:0003824">
    <property type="term" value="F:catalytic activity"/>
    <property type="evidence" value="ECO:0007669"/>
    <property type="project" value="InterPro"/>
</dbReference>
<dbReference type="KEGG" id="mcan:MCAN360_0518"/>
<dbReference type="Gene3D" id="3.40.50.620">
    <property type="entry name" value="HUPs"/>
    <property type="match status" value="1"/>
</dbReference>
<dbReference type="InterPro" id="IPR004821">
    <property type="entry name" value="Cyt_trans-like"/>
</dbReference>
<dbReference type="HOGENOM" id="CLU_038915_1_0_14"/>
<dbReference type="EMBL" id="AP014631">
    <property type="protein sequence ID" value="BAP39636.1"/>
    <property type="molecule type" value="Genomic_DNA"/>
</dbReference>
<dbReference type="STRING" id="29554.MCAN360_0518"/>
<dbReference type="InterPro" id="IPR008513">
    <property type="entry name" value="tRNA(Met)_cyd_acetate_ligase"/>
</dbReference>
<protein>
    <recommendedName>
        <fullName evidence="4">Nucleotidyltransferase</fullName>
    </recommendedName>
</protein>
<proteinExistence type="predicted"/>
<dbReference type="InterPro" id="IPR014729">
    <property type="entry name" value="Rossmann-like_a/b/a_fold"/>
</dbReference>
<evidence type="ECO:0000256" key="1">
    <source>
        <dbReference type="ARBA" id="ARBA00022884"/>
    </source>
</evidence>
<dbReference type="SUPFAM" id="SSF52374">
    <property type="entry name" value="Nucleotidylyl transferase"/>
    <property type="match status" value="1"/>
</dbReference>
<evidence type="ECO:0000313" key="3">
    <source>
        <dbReference type="Proteomes" id="UP000031641"/>
    </source>
</evidence>
<dbReference type="PANTHER" id="PTHR37825">
    <property type="entry name" value="TRNA(MET) CYTIDINE ACETATE LIGASE"/>
    <property type="match status" value="1"/>
</dbReference>
<organism evidence="2 3">
    <name type="scientific">Metamycoplasma canadense</name>
    <dbReference type="NCBI Taxonomy" id="29554"/>
    <lineage>
        <taxon>Bacteria</taxon>
        <taxon>Bacillati</taxon>
        <taxon>Mycoplasmatota</taxon>
        <taxon>Mycoplasmoidales</taxon>
        <taxon>Metamycoplasmataceae</taxon>
        <taxon>Metamycoplasma</taxon>
    </lineage>
</organism>